<reference evidence="2 3" key="1">
    <citation type="submission" date="2020-02" db="EMBL/GenBank/DDBJ databases">
        <authorList>
            <person name="Ma Q."/>
            <person name="Huang Y."/>
            <person name="Song X."/>
            <person name="Pei D."/>
        </authorList>
    </citation>
    <scope>NUCLEOTIDE SEQUENCE [LARGE SCALE GENOMIC DNA]</scope>
    <source>
        <strain evidence="2">Sxm20200214</strain>
        <tissue evidence="2">Leaf</tissue>
    </source>
</reference>
<keyword evidence="3" id="KW-1185">Reference proteome</keyword>
<name>A0A8X7W1D3_BRACI</name>
<dbReference type="Proteomes" id="UP000886595">
    <property type="component" value="Unassembled WGS sequence"/>
</dbReference>
<comment type="caution">
    <text evidence="2">The sequence shown here is derived from an EMBL/GenBank/DDBJ whole genome shotgun (WGS) entry which is preliminary data.</text>
</comment>
<evidence type="ECO:0000256" key="1">
    <source>
        <dbReference type="SAM" id="MobiDB-lite"/>
    </source>
</evidence>
<proteinExistence type="predicted"/>
<sequence length="391" mass="42657">MLASAFRYGTRVPWRSPTSSENETIEDLMALVRVRLELPAETLLLSPTSSTSGSRIPNGPHPQPVNLLENRDVEVMKSIREFNDELILYVTSGPHKVARYQFLCRSPFTVCNTAFLGEGVSEEQHRRAIRELAEEQTFNCAKRVLEMLFTDEQLLVIYRLSFEIDLALSDEPAFGDAIVPQNNRFTLLDDGDPGMDYEMTHRVAPFNDSRPFSGQTNDPPVIHAVPLNTVSPDHSSNIFRGASVGMERADAEINLNDEEDNWESLYDGYHAVPPPLSPPLRPTEDAAGSFTASSDETIVKNAGKTPGVVIGQTSTEEGESSRIQTASKIPPMSSSGPAIPIEVVDVEEEPSLDLTLGFGKENNNATEGAYVVIDDSSSEVGGDIGGCGNSI</sequence>
<evidence type="ECO:0000313" key="2">
    <source>
        <dbReference type="EMBL" id="KAG2321571.1"/>
    </source>
</evidence>
<dbReference type="OrthoDB" id="10584828at2759"/>
<feature type="region of interest" description="Disordered" evidence="1">
    <location>
        <begin position="307"/>
        <end position="336"/>
    </location>
</feature>
<accession>A0A8X7W1D3</accession>
<feature type="region of interest" description="Disordered" evidence="1">
    <location>
        <begin position="46"/>
        <end position="66"/>
    </location>
</feature>
<dbReference type="AlphaFoldDB" id="A0A8X7W1D3"/>
<gene>
    <name evidence="2" type="ORF">Bca52824_014784</name>
</gene>
<dbReference type="EMBL" id="JAAMPC010000003">
    <property type="protein sequence ID" value="KAG2321571.1"/>
    <property type="molecule type" value="Genomic_DNA"/>
</dbReference>
<feature type="compositionally biased region" description="Polar residues" evidence="1">
    <location>
        <begin position="311"/>
        <end position="336"/>
    </location>
</feature>
<organism evidence="2 3">
    <name type="scientific">Brassica carinata</name>
    <name type="common">Ethiopian mustard</name>
    <name type="synonym">Abyssinian cabbage</name>
    <dbReference type="NCBI Taxonomy" id="52824"/>
    <lineage>
        <taxon>Eukaryota</taxon>
        <taxon>Viridiplantae</taxon>
        <taxon>Streptophyta</taxon>
        <taxon>Embryophyta</taxon>
        <taxon>Tracheophyta</taxon>
        <taxon>Spermatophyta</taxon>
        <taxon>Magnoliopsida</taxon>
        <taxon>eudicotyledons</taxon>
        <taxon>Gunneridae</taxon>
        <taxon>Pentapetalae</taxon>
        <taxon>rosids</taxon>
        <taxon>malvids</taxon>
        <taxon>Brassicales</taxon>
        <taxon>Brassicaceae</taxon>
        <taxon>Brassiceae</taxon>
        <taxon>Brassica</taxon>
    </lineage>
</organism>
<protein>
    <submittedName>
        <fullName evidence="2">Uncharacterized protein</fullName>
    </submittedName>
</protein>
<evidence type="ECO:0000313" key="3">
    <source>
        <dbReference type="Proteomes" id="UP000886595"/>
    </source>
</evidence>